<accession>A0A7S1QZE1</accession>
<evidence type="ECO:0000259" key="7">
    <source>
        <dbReference type="PROSITE" id="PS50801"/>
    </source>
</evidence>
<keyword evidence="3 5" id="KW-1133">Transmembrane helix</keyword>
<dbReference type="AlphaFoldDB" id="A0A7S1QZE1"/>
<feature type="transmembrane region" description="Helical" evidence="5">
    <location>
        <begin position="328"/>
        <end position="349"/>
    </location>
</feature>
<dbReference type="PANTHER" id="PTHR43310:SF2">
    <property type="entry name" value="SLC26A_SULP TRANSPORTER DOMAIN-CONTAINING PROTEIN"/>
    <property type="match status" value="1"/>
</dbReference>
<feature type="transmembrane region" description="Helical" evidence="5">
    <location>
        <begin position="295"/>
        <end position="316"/>
    </location>
</feature>
<evidence type="ECO:0000256" key="1">
    <source>
        <dbReference type="ARBA" id="ARBA00004141"/>
    </source>
</evidence>
<gene>
    <name evidence="8" type="ORF">ACAT0790_LOCUS32481</name>
</gene>
<reference evidence="8" key="1">
    <citation type="submission" date="2021-01" db="EMBL/GenBank/DDBJ databases">
        <authorList>
            <person name="Corre E."/>
            <person name="Pelletier E."/>
            <person name="Niang G."/>
            <person name="Scheremetjew M."/>
            <person name="Finn R."/>
            <person name="Kale V."/>
            <person name="Holt S."/>
            <person name="Cochrane G."/>
            <person name="Meng A."/>
            <person name="Brown T."/>
            <person name="Cohen L."/>
        </authorList>
    </citation>
    <scope>NUCLEOTIDE SEQUENCE</scope>
    <source>
        <strain evidence="8">OF101</strain>
    </source>
</reference>
<dbReference type="Pfam" id="PF00916">
    <property type="entry name" value="Sulfate_transp"/>
    <property type="match status" value="1"/>
</dbReference>
<dbReference type="PANTHER" id="PTHR43310">
    <property type="entry name" value="SULFATE TRANSPORTER YBAR-RELATED"/>
    <property type="match status" value="1"/>
</dbReference>
<proteinExistence type="predicted"/>
<evidence type="ECO:0000313" key="8">
    <source>
        <dbReference type="EMBL" id="CAD9152505.1"/>
    </source>
</evidence>
<dbReference type="GO" id="GO:0016020">
    <property type="term" value="C:membrane"/>
    <property type="evidence" value="ECO:0007669"/>
    <property type="project" value="UniProtKB-SubCell"/>
</dbReference>
<feature type="transmembrane region" description="Helical" evidence="5">
    <location>
        <begin position="355"/>
        <end position="374"/>
    </location>
</feature>
<evidence type="ECO:0000256" key="5">
    <source>
        <dbReference type="SAM" id="Phobius"/>
    </source>
</evidence>
<keyword evidence="4 5" id="KW-0472">Membrane</keyword>
<keyword evidence="2 5" id="KW-0812">Transmembrane</keyword>
<feature type="transmembrane region" description="Helical" evidence="5">
    <location>
        <begin position="256"/>
        <end position="275"/>
    </location>
</feature>
<dbReference type="InterPro" id="IPR036513">
    <property type="entry name" value="STAS_dom_sf"/>
</dbReference>
<feature type="transmembrane region" description="Helical" evidence="5">
    <location>
        <begin position="386"/>
        <end position="413"/>
    </location>
</feature>
<dbReference type="InterPro" id="IPR002645">
    <property type="entry name" value="STAS_dom"/>
</dbReference>
<dbReference type="SUPFAM" id="SSF52091">
    <property type="entry name" value="SpoIIaa-like"/>
    <property type="match status" value="1"/>
</dbReference>
<feature type="transmembrane region" description="Helical" evidence="5">
    <location>
        <begin position="91"/>
        <end position="109"/>
    </location>
</feature>
<feature type="signal peptide" evidence="6">
    <location>
        <begin position="1"/>
        <end position="18"/>
    </location>
</feature>
<comment type="subcellular location">
    <subcellularLocation>
        <location evidence="1">Membrane</location>
        <topology evidence="1">Multi-pass membrane protein</topology>
    </subcellularLocation>
</comment>
<feature type="chain" id="PRO_5030940434" description="STAS domain-containing protein" evidence="6">
    <location>
        <begin position="19"/>
        <end position="763"/>
    </location>
</feature>
<organism evidence="8">
    <name type="scientific">Alexandrium catenella</name>
    <name type="common">Red tide dinoflagellate</name>
    <name type="synonym">Gonyaulax catenella</name>
    <dbReference type="NCBI Taxonomy" id="2925"/>
    <lineage>
        <taxon>Eukaryota</taxon>
        <taxon>Sar</taxon>
        <taxon>Alveolata</taxon>
        <taxon>Dinophyceae</taxon>
        <taxon>Gonyaulacales</taxon>
        <taxon>Pyrocystaceae</taxon>
        <taxon>Alexandrium</taxon>
    </lineage>
</organism>
<feature type="transmembrane region" description="Helical" evidence="5">
    <location>
        <begin position="121"/>
        <end position="142"/>
    </location>
</feature>
<protein>
    <recommendedName>
        <fullName evidence="7">STAS domain-containing protein</fullName>
    </recommendedName>
</protein>
<evidence type="ECO:0000256" key="4">
    <source>
        <dbReference type="ARBA" id="ARBA00023136"/>
    </source>
</evidence>
<evidence type="ECO:0000256" key="6">
    <source>
        <dbReference type="SAM" id="SignalP"/>
    </source>
</evidence>
<dbReference type="EMBL" id="HBGE01053954">
    <property type="protein sequence ID" value="CAD9152505.1"/>
    <property type="molecule type" value="Transcribed_RNA"/>
</dbReference>
<dbReference type="Pfam" id="PF01740">
    <property type="entry name" value="STAS"/>
    <property type="match status" value="1"/>
</dbReference>
<name>A0A7S1QZE1_ALECA</name>
<feature type="domain" description="STAS" evidence="7">
    <location>
        <begin position="452"/>
        <end position="557"/>
    </location>
</feature>
<dbReference type="CDD" id="cd07042">
    <property type="entry name" value="STAS_SulP_like_sulfate_transporter"/>
    <property type="match status" value="1"/>
</dbReference>
<keyword evidence="6" id="KW-0732">Signal</keyword>
<dbReference type="Gene3D" id="3.30.750.24">
    <property type="entry name" value="STAS domain"/>
    <property type="match status" value="1"/>
</dbReference>
<evidence type="ECO:0000256" key="3">
    <source>
        <dbReference type="ARBA" id="ARBA00022989"/>
    </source>
</evidence>
<dbReference type="PROSITE" id="PS50801">
    <property type="entry name" value="STAS"/>
    <property type="match status" value="1"/>
</dbReference>
<dbReference type="InterPro" id="IPR052706">
    <property type="entry name" value="Membrane-Transporter-like"/>
</dbReference>
<evidence type="ECO:0000256" key="2">
    <source>
        <dbReference type="ARBA" id="ARBA00022692"/>
    </source>
</evidence>
<dbReference type="InterPro" id="IPR011547">
    <property type="entry name" value="SLC26A/SulP_dom"/>
</dbReference>
<sequence>MSAMLSVLSAIGYAGALATGEGLKPHFGAFVQQAITSQGLGTFAYYWCSTFRTHAAIDPLAANFMIQASTITARNLGTLAESRPDLQGGHALLLMSIYSAAFGLLSCALGRFRAGFVLRFIPYTVIGGLVGGFGLITVNIALNLAWGVTAGEVWQSTLRGEWLPLLQTLGTLAVAALTRCMPAHPLSTPSVIVGSALAFYCLPDSVTANPDWYLKLGPAAQDHSAAADSLNVWQSMRASLLEFHGRAIFNPDAMRLFVTFFGVMFIDWGTHLPAMDKTLHKHTPKPVDLDKEIKLIGYSNVLNGCLGLQPVCHSMYIAATVQSFGHKAWPLLTGAVLLVVAATDGWRIAHAAPRFAFAGLMMVGGIGLVEEWMVHSRTRIAPNEWYMLLVTALIVWVDSLLGLVAGLCLALAFSVVEYVSISGVKQRGTMAEMRSAVERSSAEALALKARADSVHIFRLYGYLFFGSISKAVDEIRGAAGEGARWIIADLALVPAIDASGVHGLVDLARDLERDGVMLILTGMVRRLTLAVENAGGVPTAATLDFGLQQVEEAILQSTKLPSRPSLPNIGTAETVGEAWALSSERLHRDPAPTTGPKAPWHRVAAISEVRSAGAGPLFREGDDSTELLILLKGTVQMEVWPKQAQMMCNLPRWHLNEKKGDHYVFEDHPQRLRVTSTRGTAINPVDCMHAVVGGAARAQFTAQALTPVSLLCVPFGGLTEEVKEGFFEDYLVRALASWMIPPEEPSVVELALGPGLTRAISMA</sequence>